<comment type="caution">
    <text evidence="2">The sequence shown here is derived from an EMBL/GenBank/DDBJ whole genome shotgun (WGS) entry which is preliminary data.</text>
</comment>
<reference evidence="2 3" key="1">
    <citation type="submission" date="2024-11" db="EMBL/GenBank/DDBJ databases">
        <authorList>
            <person name="Kaparullina E.N."/>
            <person name="Delegan Y.A."/>
            <person name="Doronina N.V."/>
        </authorList>
    </citation>
    <scope>NUCLEOTIDE SEQUENCE [LARGE SCALE GENOMIC DNA]</scope>
    <source>
        <strain evidence="2 3">7sh_L</strain>
    </source>
</reference>
<keyword evidence="3" id="KW-1185">Reference proteome</keyword>
<gene>
    <name evidence="2" type="ORF">ACIKP9_05075</name>
</gene>
<keyword evidence="1" id="KW-0812">Transmembrane</keyword>
<dbReference type="RefSeq" id="WP_400880123.1">
    <property type="nucleotide sequence ID" value="NZ_JBIWXY010000001.1"/>
</dbReference>
<accession>A0ABW8GKZ4</accession>
<evidence type="ECO:0008006" key="4">
    <source>
        <dbReference type="Google" id="ProtNLM"/>
    </source>
</evidence>
<protein>
    <recommendedName>
        <fullName evidence="4">Dicarboxylate transport domain-containing protein</fullName>
    </recommendedName>
</protein>
<dbReference type="Proteomes" id="UP001617669">
    <property type="component" value="Unassembled WGS sequence"/>
</dbReference>
<evidence type="ECO:0000256" key="1">
    <source>
        <dbReference type="SAM" id="Phobius"/>
    </source>
</evidence>
<dbReference type="EMBL" id="JBIWXY010000001">
    <property type="protein sequence ID" value="MFJ5445593.1"/>
    <property type="molecule type" value="Genomic_DNA"/>
</dbReference>
<feature type="transmembrane region" description="Helical" evidence="1">
    <location>
        <begin position="12"/>
        <end position="32"/>
    </location>
</feature>
<name>A0ABW8GKZ4_9PROT</name>
<sequence length="604" mass="66068">MRDGIRHRRNATIVWMGFICGMLSLTLPAHAISRITIEAETVEAPSVSLRKVKGELGLDGRVRLQADLRQQGSADWQALTLACDQALRPVPDEWRCERGGLKAANVKLPFSLLLKQGKAAAAQYQVALTLRDASFSNQAGTQAAEKLNADLSLELRQQANGWQWQAALDWRSGELYSQPWYFAEGGHRLVASGYYAGDEIKVDAAEVTLAKVGKAALSGRWQAGSLQDLSIDAAQLQLAPLYHLLLQPLLADSALNKLDIAGQGSMKFEWRNGEPVSALLALNDVDLEDQDGRFALYKLNSHIPWSYDEAQVAQLAYAGGHFLKIPLGEASVLADLNRYSLTMSQLYLPILDGALSLTDVSATRAAGDWHWHLRANLVPISMPVLSQALGWPRMEGKVAAAIPMVTYSRGNLTTNGDLLFQMFNGNISVSNLSMQTPLGAASRLHADVQMRRLDLGDITRTFSFGAIEGKLDGDVANLELSNWQPVSFDARLYSSPGSYRKKISQRAVENITALGGAGAAAAIQRSVLRFFSEFNYKQIGWNCQLRNDVCLMSGVEYTPQGYVIVKGSGIPAITVMGYNHNVGWSDLLARLKRVTEGNSKPIIK</sequence>
<proteinExistence type="predicted"/>
<evidence type="ECO:0000313" key="3">
    <source>
        <dbReference type="Proteomes" id="UP001617669"/>
    </source>
</evidence>
<keyword evidence="1" id="KW-0472">Membrane</keyword>
<evidence type="ECO:0000313" key="2">
    <source>
        <dbReference type="EMBL" id="MFJ5445593.1"/>
    </source>
</evidence>
<keyword evidence="1" id="KW-1133">Transmembrane helix</keyword>
<organism evidence="2 3">
    <name type="scientific">Methylobacillus methanolivorans</name>
    <dbReference type="NCBI Taxonomy" id="1848927"/>
    <lineage>
        <taxon>Bacteria</taxon>
        <taxon>Pseudomonadati</taxon>
        <taxon>Pseudomonadota</taxon>
        <taxon>Betaproteobacteria</taxon>
        <taxon>Nitrosomonadales</taxon>
        <taxon>Methylophilaceae</taxon>
        <taxon>Methylobacillus</taxon>
    </lineage>
</organism>